<keyword evidence="1" id="KW-1133">Transmembrane helix</keyword>
<organism evidence="2 3">
    <name type="scientific">Bacillus solimangrovi</name>
    <dbReference type="NCBI Taxonomy" id="1305675"/>
    <lineage>
        <taxon>Bacteria</taxon>
        <taxon>Bacillati</taxon>
        <taxon>Bacillota</taxon>
        <taxon>Bacilli</taxon>
        <taxon>Bacillales</taxon>
        <taxon>Bacillaceae</taxon>
        <taxon>Bacillus</taxon>
    </lineage>
</organism>
<accession>A0A1E5LI31</accession>
<dbReference type="Proteomes" id="UP000095209">
    <property type="component" value="Unassembled WGS sequence"/>
</dbReference>
<comment type="caution">
    <text evidence="2">The sequence shown here is derived from an EMBL/GenBank/DDBJ whole genome shotgun (WGS) entry which is preliminary data.</text>
</comment>
<keyword evidence="1" id="KW-0472">Membrane</keyword>
<sequence>MDGVFWITMFVGLLTVGSWIWYYASLGKRISSEEKEANRDLTYEINPFTGSSKHTNGNKKV</sequence>
<dbReference type="STRING" id="1305675.BFG57_11180"/>
<reference evidence="2 3" key="1">
    <citation type="submission" date="2016-08" db="EMBL/GenBank/DDBJ databases">
        <title>Genome of Bacillus solimangrovi GH2-4.</title>
        <authorList>
            <person name="Lim S."/>
            <person name="Kim B.-C."/>
        </authorList>
    </citation>
    <scope>NUCLEOTIDE SEQUENCE [LARGE SCALE GENOMIC DNA]</scope>
    <source>
        <strain evidence="2 3">GH2-4</strain>
    </source>
</reference>
<dbReference type="RefSeq" id="WP_069716170.1">
    <property type="nucleotide sequence ID" value="NZ_MJEH01000009.1"/>
</dbReference>
<keyword evidence="3" id="KW-1185">Reference proteome</keyword>
<protein>
    <submittedName>
        <fullName evidence="2">Uncharacterized protein</fullName>
    </submittedName>
</protein>
<dbReference type="OrthoDB" id="2893476at2"/>
<evidence type="ECO:0000313" key="3">
    <source>
        <dbReference type="Proteomes" id="UP000095209"/>
    </source>
</evidence>
<dbReference type="EMBL" id="MJEH01000009">
    <property type="protein sequence ID" value="OEH93742.1"/>
    <property type="molecule type" value="Genomic_DNA"/>
</dbReference>
<evidence type="ECO:0000313" key="2">
    <source>
        <dbReference type="EMBL" id="OEH93742.1"/>
    </source>
</evidence>
<gene>
    <name evidence="2" type="ORF">BFG57_11180</name>
</gene>
<feature type="transmembrane region" description="Helical" evidence="1">
    <location>
        <begin position="6"/>
        <end position="24"/>
    </location>
</feature>
<evidence type="ECO:0000256" key="1">
    <source>
        <dbReference type="SAM" id="Phobius"/>
    </source>
</evidence>
<proteinExistence type="predicted"/>
<dbReference type="AlphaFoldDB" id="A0A1E5LI31"/>
<name>A0A1E5LI31_9BACI</name>
<keyword evidence="1" id="KW-0812">Transmembrane</keyword>